<evidence type="ECO:0000313" key="2">
    <source>
        <dbReference type="EMBL" id="KAK8833929.1"/>
    </source>
</evidence>
<dbReference type="PANTHER" id="PTHR43355">
    <property type="entry name" value="FLAVIN REDUCTASE (NADPH)"/>
    <property type="match status" value="1"/>
</dbReference>
<evidence type="ECO:0000313" key="3">
    <source>
        <dbReference type="EMBL" id="KAK8849898.1"/>
    </source>
</evidence>
<proteinExistence type="predicted"/>
<dbReference type="EMBL" id="JAPFFF010000584">
    <property type="protein sequence ID" value="KAK8833929.1"/>
    <property type="molecule type" value="Genomic_DNA"/>
</dbReference>
<comment type="caution">
    <text evidence="2">The sequence shown here is derived from an EMBL/GenBank/DDBJ whole genome shotgun (WGS) entry which is preliminary data.</text>
</comment>
<gene>
    <name evidence="3" type="ORF">M9Y10_018487</name>
    <name evidence="2" type="ORF">M9Y10_037825</name>
</gene>
<dbReference type="Proteomes" id="UP001470230">
    <property type="component" value="Unassembled WGS sequence"/>
</dbReference>
<protein>
    <recommendedName>
        <fullName evidence="1">NAD(P)-binding domain-containing protein</fullName>
    </recommendedName>
</protein>
<evidence type="ECO:0000259" key="1">
    <source>
        <dbReference type="Pfam" id="PF13460"/>
    </source>
</evidence>
<dbReference type="SUPFAM" id="SSF51735">
    <property type="entry name" value="NAD(P)-binding Rossmann-fold domains"/>
    <property type="match status" value="1"/>
</dbReference>
<dbReference type="InterPro" id="IPR036291">
    <property type="entry name" value="NAD(P)-bd_dom_sf"/>
</dbReference>
<dbReference type="EMBL" id="JAPFFF010000025">
    <property type="protein sequence ID" value="KAK8849898.1"/>
    <property type="molecule type" value="Genomic_DNA"/>
</dbReference>
<name>A0ABR2GJ42_9EUKA</name>
<dbReference type="InterPro" id="IPR016040">
    <property type="entry name" value="NAD(P)-bd_dom"/>
</dbReference>
<reference evidence="2 4" key="1">
    <citation type="submission" date="2024-04" db="EMBL/GenBank/DDBJ databases">
        <title>Tritrichomonas musculus Genome.</title>
        <authorList>
            <person name="Alves-Ferreira E."/>
            <person name="Grigg M."/>
            <person name="Lorenzi H."/>
            <person name="Galac M."/>
        </authorList>
    </citation>
    <scope>NUCLEOTIDE SEQUENCE [LARGE SCALE GENOMIC DNA]</scope>
    <source>
        <strain evidence="2 4">EAF2021</strain>
    </source>
</reference>
<evidence type="ECO:0000313" key="4">
    <source>
        <dbReference type="Proteomes" id="UP001470230"/>
    </source>
</evidence>
<keyword evidence="4" id="KW-1185">Reference proteome</keyword>
<accession>A0ABR2GJ42</accession>
<feature type="domain" description="NAD(P)-binding" evidence="1">
    <location>
        <begin position="8"/>
        <end position="194"/>
    </location>
</feature>
<dbReference type="InterPro" id="IPR051606">
    <property type="entry name" value="Polyketide_Oxido-like"/>
</dbReference>
<organism evidence="2 4">
    <name type="scientific">Tritrichomonas musculus</name>
    <dbReference type="NCBI Taxonomy" id="1915356"/>
    <lineage>
        <taxon>Eukaryota</taxon>
        <taxon>Metamonada</taxon>
        <taxon>Parabasalia</taxon>
        <taxon>Tritrichomonadida</taxon>
        <taxon>Tritrichomonadidae</taxon>
        <taxon>Tritrichomonas</taxon>
    </lineage>
</organism>
<dbReference type="CDD" id="cd05244">
    <property type="entry name" value="BVR-B_like_SDR_a"/>
    <property type="match status" value="1"/>
</dbReference>
<dbReference type="Pfam" id="PF13460">
    <property type="entry name" value="NAD_binding_10"/>
    <property type="match status" value="1"/>
</dbReference>
<sequence>MKIAVICASGKEGRLITEEAIKRGHEVTAIVRNKSKIADLKVQHVIEKDIMSITYDDLSNCDVVVDAFGAWTPETLPQHSTTLNHLCDLLKGKKQRLLVVGGAGSLFTDKTHKQHVFESAGFPTEFVPLATAMFKAFEELTKRNDVNWSYLSPACDFDANGKRSGKYTLGGDEVILNASGKSYVSYADYAIAIVDEAEKNKFNQKRFTVVSE</sequence>
<dbReference type="PANTHER" id="PTHR43355:SF2">
    <property type="entry name" value="FLAVIN REDUCTASE (NADPH)"/>
    <property type="match status" value="1"/>
</dbReference>
<dbReference type="Gene3D" id="3.40.50.720">
    <property type="entry name" value="NAD(P)-binding Rossmann-like Domain"/>
    <property type="match status" value="1"/>
</dbReference>